<gene>
    <name evidence="4" type="ORF">P174DRAFT_414443</name>
</gene>
<dbReference type="OMA" id="KWLALDN"/>
<comment type="similarity">
    <text evidence="1">Belongs to the short-chain dehydrogenases/reductases (SDR) family.</text>
</comment>
<organism evidence="4 5">
    <name type="scientific">Aspergillus novofumigatus (strain IBT 16806)</name>
    <dbReference type="NCBI Taxonomy" id="1392255"/>
    <lineage>
        <taxon>Eukaryota</taxon>
        <taxon>Fungi</taxon>
        <taxon>Dikarya</taxon>
        <taxon>Ascomycota</taxon>
        <taxon>Pezizomycotina</taxon>
        <taxon>Eurotiomycetes</taxon>
        <taxon>Eurotiomycetidae</taxon>
        <taxon>Eurotiales</taxon>
        <taxon>Aspergillaceae</taxon>
        <taxon>Aspergillus</taxon>
        <taxon>Aspergillus subgen. Fumigati</taxon>
    </lineage>
</organism>
<accession>A0A2I1BVP2</accession>
<dbReference type="EMBL" id="MSZS01000010">
    <property type="protein sequence ID" value="PKX89463.1"/>
    <property type="molecule type" value="Genomic_DNA"/>
</dbReference>
<dbReference type="STRING" id="1392255.A0A2I1BVP2"/>
<dbReference type="Gene3D" id="3.40.50.720">
    <property type="entry name" value="NAD(P)-binding Rossmann-like Domain"/>
    <property type="match status" value="1"/>
</dbReference>
<reference evidence="5" key="1">
    <citation type="journal article" date="2018" name="Proc. Natl. Acad. Sci. U.S.A.">
        <title>Linking secondary metabolites to gene clusters through genome sequencing of six diverse Aspergillus species.</title>
        <authorList>
            <person name="Kaerboelling I."/>
            <person name="Vesth T.C."/>
            <person name="Frisvad J.C."/>
            <person name="Nybo J.L."/>
            <person name="Theobald S."/>
            <person name="Kuo A."/>
            <person name="Bowyer P."/>
            <person name="Matsuda Y."/>
            <person name="Mondo S."/>
            <person name="Lyhne E.K."/>
            <person name="Kogle M.E."/>
            <person name="Clum A."/>
            <person name="Lipzen A."/>
            <person name="Salamov A."/>
            <person name="Ngan C.Y."/>
            <person name="Daum C."/>
            <person name="Chiniquy J."/>
            <person name="Barry K."/>
            <person name="LaButti K."/>
            <person name="Haridas S."/>
            <person name="Simmons B.A."/>
            <person name="Magnuson J.K."/>
            <person name="Mortensen U.H."/>
            <person name="Larsen T.O."/>
            <person name="Grigoriev I.V."/>
            <person name="Baker S.E."/>
            <person name="Andersen M.R."/>
        </authorList>
    </citation>
    <scope>NUCLEOTIDE SEQUENCE [LARGE SCALE GENOMIC DNA]</scope>
    <source>
        <strain evidence="5">IBT 16806</strain>
    </source>
</reference>
<dbReference type="Proteomes" id="UP000234474">
    <property type="component" value="Unassembled WGS sequence"/>
</dbReference>
<dbReference type="OrthoDB" id="9876299at2759"/>
<evidence type="ECO:0000313" key="4">
    <source>
        <dbReference type="EMBL" id="PKX89463.1"/>
    </source>
</evidence>
<dbReference type="AlphaFoldDB" id="A0A2I1BVP2"/>
<evidence type="ECO:0000256" key="1">
    <source>
        <dbReference type="ARBA" id="ARBA00006484"/>
    </source>
</evidence>
<dbReference type="PRINTS" id="PR00081">
    <property type="entry name" value="GDHRDH"/>
</dbReference>
<dbReference type="GeneID" id="36531718"/>
<dbReference type="PANTHER" id="PTHR43544">
    <property type="entry name" value="SHORT-CHAIN DEHYDROGENASE/REDUCTASE"/>
    <property type="match status" value="1"/>
</dbReference>
<dbReference type="InterPro" id="IPR036291">
    <property type="entry name" value="NAD(P)-bd_dom_sf"/>
</dbReference>
<dbReference type="GO" id="GO:0005737">
    <property type="term" value="C:cytoplasm"/>
    <property type="evidence" value="ECO:0007669"/>
    <property type="project" value="TreeGrafter"/>
</dbReference>
<dbReference type="VEuPathDB" id="FungiDB:P174DRAFT_414443"/>
<dbReference type="Pfam" id="PF00106">
    <property type="entry name" value="adh_short"/>
    <property type="match status" value="1"/>
</dbReference>
<dbReference type="InterPro" id="IPR051468">
    <property type="entry name" value="Fungal_SecMetab_SDRs"/>
</dbReference>
<dbReference type="RefSeq" id="XP_024678058.1">
    <property type="nucleotide sequence ID" value="XM_024824393.1"/>
</dbReference>
<name>A0A2I1BVP2_ASPN1</name>
<dbReference type="GO" id="GO:0016491">
    <property type="term" value="F:oxidoreductase activity"/>
    <property type="evidence" value="ECO:0007669"/>
    <property type="project" value="UniProtKB-KW"/>
</dbReference>
<protein>
    <submittedName>
        <fullName evidence="4">NAD(P)-binding protein</fullName>
    </submittedName>
</protein>
<evidence type="ECO:0000256" key="3">
    <source>
        <dbReference type="ARBA" id="ARBA00023002"/>
    </source>
</evidence>
<dbReference type="InterPro" id="IPR002347">
    <property type="entry name" value="SDR_fam"/>
</dbReference>
<keyword evidence="2" id="KW-0521">NADP</keyword>
<evidence type="ECO:0000313" key="5">
    <source>
        <dbReference type="Proteomes" id="UP000234474"/>
    </source>
</evidence>
<proteinExistence type="inferred from homology"/>
<sequence length="251" mass="26491">MHTTILITGGNRGLGKALVATYLLTPNTTVIATIRDPSKSKSLSALAKASGSSLVTIELDIASANSIATAVETIEAHKIGALDVVIANAGISGPTPSLVETQVSELQKYIDVNAYGPFQLFKAVHPLLRPSTATSKPKFVLISSVGGSLTTMNNFMPIAGYGASKALSNFLFKWLALDNKDIIIWAQNPGNVDTDMARDGLDLLKSSGLDLSSVRFASPEESARAIKNVIDDATTEMSGKFVDHDGSELAW</sequence>
<dbReference type="PANTHER" id="PTHR43544:SF7">
    <property type="entry name" value="NADB-LER2"/>
    <property type="match status" value="1"/>
</dbReference>
<evidence type="ECO:0000256" key="2">
    <source>
        <dbReference type="ARBA" id="ARBA00022857"/>
    </source>
</evidence>
<dbReference type="SUPFAM" id="SSF51735">
    <property type="entry name" value="NAD(P)-binding Rossmann-fold domains"/>
    <property type="match status" value="1"/>
</dbReference>
<dbReference type="CDD" id="cd05325">
    <property type="entry name" value="carb_red_sniffer_like_SDR_c"/>
    <property type="match status" value="1"/>
</dbReference>
<keyword evidence="5" id="KW-1185">Reference proteome</keyword>
<comment type="caution">
    <text evidence="4">The sequence shown here is derived from an EMBL/GenBank/DDBJ whole genome shotgun (WGS) entry which is preliminary data.</text>
</comment>
<keyword evidence="3" id="KW-0560">Oxidoreductase</keyword>